<keyword evidence="3" id="KW-1185">Reference proteome</keyword>
<dbReference type="OrthoDB" id="322408at2759"/>
<name>A0A077ZPJ2_STYLE</name>
<accession>A0A077ZPJ2</accession>
<evidence type="ECO:0000313" key="3">
    <source>
        <dbReference type="Proteomes" id="UP000039865"/>
    </source>
</evidence>
<gene>
    <name evidence="2" type="primary">Contig4822.g5151</name>
    <name evidence="2" type="ORF">STYLEM_317</name>
</gene>
<feature type="region of interest" description="Disordered" evidence="1">
    <location>
        <begin position="131"/>
        <end position="152"/>
    </location>
</feature>
<dbReference type="EMBL" id="CCKQ01000314">
    <property type="protein sequence ID" value="CDW71374.1"/>
    <property type="molecule type" value="Genomic_DNA"/>
</dbReference>
<organism evidence="2 3">
    <name type="scientific">Stylonychia lemnae</name>
    <name type="common">Ciliate</name>
    <dbReference type="NCBI Taxonomy" id="5949"/>
    <lineage>
        <taxon>Eukaryota</taxon>
        <taxon>Sar</taxon>
        <taxon>Alveolata</taxon>
        <taxon>Ciliophora</taxon>
        <taxon>Intramacronucleata</taxon>
        <taxon>Spirotrichea</taxon>
        <taxon>Stichotrichia</taxon>
        <taxon>Sporadotrichida</taxon>
        <taxon>Oxytrichidae</taxon>
        <taxon>Stylonychinae</taxon>
        <taxon>Stylonychia</taxon>
    </lineage>
</organism>
<evidence type="ECO:0000256" key="1">
    <source>
        <dbReference type="SAM" id="MobiDB-lite"/>
    </source>
</evidence>
<dbReference type="InParanoid" id="A0A077ZPJ2"/>
<protein>
    <submittedName>
        <fullName evidence="2">Uncharacterized protein</fullName>
    </submittedName>
</protein>
<reference evidence="2 3" key="1">
    <citation type="submission" date="2014-06" db="EMBL/GenBank/DDBJ databases">
        <authorList>
            <person name="Swart Estienne"/>
        </authorList>
    </citation>
    <scope>NUCLEOTIDE SEQUENCE [LARGE SCALE GENOMIC DNA]</scope>
    <source>
        <strain evidence="2 3">130c</strain>
    </source>
</reference>
<proteinExistence type="predicted"/>
<dbReference type="AlphaFoldDB" id="A0A077ZPJ2"/>
<dbReference type="Proteomes" id="UP000039865">
    <property type="component" value="Unassembled WGS sequence"/>
</dbReference>
<evidence type="ECO:0000313" key="2">
    <source>
        <dbReference type="EMBL" id="CDW71374.1"/>
    </source>
</evidence>
<sequence>MDRFLSSKFCTGVNQTANVNDYDMKIGQSNRGKSLAGKTADSLKNNSNLLKSYLNNSQAVRPSVSFTNQSRDQVPRVITYIDLYDGPSQLQLREGTTTLNEKGQNNIYEQERSQVQEKLNQSVQYLKSAQDQLTKREEENTSALRSPKQRRDELQQIKQNLEIYSEFKQQQMFVGKRERLLKNGWRHGIVGVENSGTVGDQSQSVFYKEATLKKLGEQQEREAINRRRSKNFGISEEHKRSTSLFKSPEKVVDIADTWRCKGKSPMNQGSQNTYERMFKPNDFKNGDHGDPKVGGGINVRIERTIKLREEDQKGKQFNILNGLSATHDQWLGAYKGQQISQTNRVTIEDNKEHWKQQLLL</sequence>